<dbReference type="STRING" id="1353952.A0A165CXP8"/>
<dbReference type="EMBL" id="KV424098">
    <property type="protein sequence ID" value="KZT51623.1"/>
    <property type="molecule type" value="Genomic_DNA"/>
</dbReference>
<evidence type="ECO:0000313" key="2">
    <source>
        <dbReference type="Proteomes" id="UP000076842"/>
    </source>
</evidence>
<organism evidence="1 2">
    <name type="scientific">Calocera cornea HHB12733</name>
    <dbReference type="NCBI Taxonomy" id="1353952"/>
    <lineage>
        <taxon>Eukaryota</taxon>
        <taxon>Fungi</taxon>
        <taxon>Dikarya</taxon>
        <taxon>Basidiomycota</taxon>
        <taxon>Agaricomycotina</taxon>
        <taxon>Dacrymycetes</taxon>
        <taxon>Dacrymycetales</taxon>
        <taxon>Dacrymycetaceae</taxon>
        <taxon>Calocera</taxon>
    </lineage>
</organism>
<evidence type="ECO:0000313" key="1">
    <source>
        <dbReference type="EMBL" id="KZT51623.1"/>
    </source>
</evidence>
<gene>
    <name evidence="1" type="ORF">CALCODRAFT_512571</name>
</gene>
<dbReference type="Gene3D" id="1.10.510.10">
    <property type="entry name" value="Transferase(Phosphotransferase) domain 1"/>
    <property type="match status" value="1"/>
</dbReference>
<sequence length="290" mass="31949">MPQTCLPSHSLPPLASSFPFLTSASSPSFLSPISTSFGCSSSQPLTHTPSPQALRGVNPSVEDGILRQRVQQSEATLMEATSLQTSSSRARGDQDGGVGLARVFQRLLVPRLKGDKVVVTIWYRVPKLLLGAEYCSTVIDMGPLGRDFAALLTSRSMSGAMKQDMHLKRLPSQMDHMMKIMEILGAATIEGGPLMYSMHDYSQLLAMEQERPRNATKSRLQNNIGGFMSQHSVLNALFTWDLDRSLTVIKTFDHQSTKDAQQLMRKAMWHKQAVPDSANSGTRARATRAW</sequence>
<protein>
    <submittedName>
        <fullName evidence="1">Uncharacterized protein</fullName>
    </submittedName>
</protein>
<proteinExistence type="predicted"/>
<dbReference type="SUPFAM" id="SSF56112">
    <property type="entry name" value="Protein kinase-like (PK-like)"/>
    <property type="match status" value="1"/>
</dbReference>
<dbReference type="AlphaFoldDB" id="A0A165CXP8"/>
<dbReference type="InParanoid" id="A0A165CXP8"/>
<accession>A0A165CXP8</accession>
<reference evidence="1 2" key="1">
    <citation type="journal article" date="2016" name="Mol. Biol. Evol.">
        <title>Comparative Genomics of Early-Diverging Mushroom-Forming Fungi Provides Insights into the Origins of Lignocellulose Decay Capabilities.</title>
        <authorList>
            <person name="Nagy L.G."/>
            <person name="Riley R."/>
            <person name="Tritt A."/>
            <person name="Adam C."/>
            <person name="Daum C."/>
            <person name="Floudas D."/>
            <person name="Sun H."/>
            <person name="Yadav J.S."/>
            <person name="Pangilinan J."/>
            <person name="Larsson K.H."/>
            <person name="Matsuura K."/>
            <person name="Barry K."/>
            <person name="Labutti K."/>
            <person name="Kuo R."/>
            <person name="Ohm R.A."/>
            <person name="Bhattacharya S.S."/>
            <person name="Shirouzu T."/>
            <person name="Yoshinaga Y."/>
            <person name="Martin F.M."/>
            <person name="Grigoriev I.V."/>
            <person name="Hibbett D.S."/>
        </authorList>
    </citation>
    <scope>NUCLEOTIDE SEQUENCE [LARGE SCALE GENOMIC DNA]</scope>
    <source>
        <strain evidence="1 2">HHB12733</strain>
    </source>
</reference>
<dbReference type="Proteomes" id="UP000076842">
    <property type="component" value="Unassembled WGS sequence"/>
</dbReference>
<dbReference type="InterPro" id="IPR011009">
    <property type="entry name" value="Kinase-like_dom_sf"/>
</dbReference>
<keyword evidence="2" id="KW-1185">Reference proteome</keyword>
<name>A0A165CXP8_9BASI</name>